<evidence type="ECO:0000256" key="1">
    <source>
        <dbReference type="ARBA" id="ARBA00004613"/>
    </source>
</evidence>
<dbReference type="SUPFAM" id="SSF57501">
    <property type="entry name" value="Cystine-knot cytokines"/>
    <property type="match status" value="1"/>
</dbReference>
<dbReference type="GO" id="GO:0005615">
    <property type="term" value="C:extracellular space"/>
    <property type="evidence" value="ECO:0007669"/>
    <property type="project" value="TreeGrafter"/>
</dbReference>
<dbReference type="PANTHER" id="PTHR11848">
    <property type="entry name" value="TGF-BETA FAMILY"/>
    <property type="match status" value="1"/>
</dbReference>
<sequence>MKGQPMFVFNVSSVRPSEKLLSAEIHLYKRRLRRWSRPPRSRAAGGVQVVLYQVGPHFLSEIGKITVLEASKPGWQWYDVTSAVARCLAGRELREPYLLALSIRSTRRGSSGIPRPLPLKKFGRHHSMPFLVVYSNETEAVSFEQLDHLAGRLFPQKKNKKINTSKGSSDAVQVGDKKHSKNHSSSGKINGDTSPSSEDSSSVFFISKPKLSSNGSDEKLLRPDSEEAERESGVFATPTNSPESLKPAVLHHFENRNKHSKRKKRSIRTNEIPQDPQDYEKYLKRQKKFKSKAKPRKVLKLEEKDGEEKSRFLPSPDVYAKYQKEQKKEIDSERRRRKNRRRKRKKKHRSHFLSKSSRRDKWDWPSEGNRRSPPASHKGETLERQEDGKQGETSQTVCGRRKLVVDFADIGWEDWIISPPYFHAGYCAGECPFPLTKVSRETLLLDKVYPRSCTYLD</sequence>
<dbReference type="Gene3D" id="2.10.90.10">
    <property type="entry name" value="Cystine-knot cytokines"/>
    <property type="match status" value="1"/>
</dbReference>
<feature type="compositionally biased region" description="Basic and acidic residues" evidence="7">
    <location>
        <begin position="377"/>
        <end position="390"/>
    </location>
</feature>
<dbReference type="EMBL" id="BMAT01008512">
    <property type="protein sequence ID" value="GFR86821.1"/>
    <property type="molecule type" value="Genomic_DNA"/>
</dbReference>
<evidence type="ECO:0000256" key="5">
    <source>
        <dbReference type="ARBA" id="ARBA00023157"/>
    </source>
</evidence>
<accession>A0AAV4GP30</accession>
<dbReference type="InterPro" id="IPR001839">
    <property type="entry name" value="TGF-b_C"/>
</dbReference>
<evidence type="ECO:0000256" key="2">
    <source>
        <dbReference type="ARBA" id="ARBA00006656"/>
    </source>
</evidence>
<comment type="caution">
    <text evidence="9">The sequence shown here is derived from an EMBL/GenBank/DDBJ whole genome shotgun (WGS) entry which is preliminary data.</text>
</comment>
<feature type="domain" description="TGF-beta family profile" evidence="8">
    <location>
        <begin position="368"/>
        <end position="457"/>
    </location>
</feature>
<name>A0AAV4GP30_9GAST</name>
<dbReference type="SMART" id="SM00204">
    <property type="entry name" value="TGFB"/>
    <property type="match status" value="1"/>
</dbReference>
<dbReference type="GO" id="GO:0008083">
    <property type="term" value="F:growth factor activity"/>
    <property type="evidence" value="ECO:0007669"/>
    <property type="project" value="UniProtKB-KW"/>
</dbReference>
<dbReference type="InterPro" id="IPR001111">
    <property type="entry name" value="TGF-b_propeptide"/>
</dbReference>
<organism evidence="9 10">
    <name type="scientific">Elysia marginata</name>
    <dbReference type="NCBI Taxonomy" id="1093978"/>
    <lineage>
        <taxon>Eukaryota</taxon>
        <taxon>Metazoa</taxon>
        <taxon>Spiralia</taxon>
        <taxon>Lophotrochozoa</taxon>
        <taxon>Mollusca</taxon>
        <taxon>Gastropoda</taxon>
        <taxon>Heterobranchia</taxon>
        <taxon>Euthyneura</taxon>
        <taxon>Panpulmonata</taxon>
        <taxon>Sacoglossa</taxon>
        <taxon>Placobranchoidea</taxon>
        <taxon>Plakobranchidae</taxon>
        <taxon>Elysia</taxon>
    </lineage>
</organism>
<evidence type="ECO:0000256" key="6">
    <source>
        <dbReference type="RuleBase" id="RU000354"/>
    </source>
</evidence>
<protein>
    <submittedName>
        <fullName evidence="9">Bone morphogenetic protein 2</fullName>
    </submittedName>
</protein>
<gene>
    <name evidence="9" type="ORF">ElyMa_004208000</name>
</gene>
<keyword evidence="10" id="KW-1185">Reference proteome</keyword>
<feature type="compositionally biased region" description="Basic and acidic residues" evidence="7">
    <location>
        <begin position="216"/>
        <end position="225"/>
    </location>
</feature>
<feature type="compositionally biased region" description="Basic and acidic residues" evidence="7">
    <location>
        <begin position="322"/>
        <end position="334"/>
    </location>
</feature>
<feature type="compositionally biased region" description="Basic residues" evidence="7">
    <location>
        <begin position="284"/>
        <end position="298"/>
    </location>
</feature>
<dbReference type="PROSITE" id="PS00250">
    <property type="entry name" value="TGF_BETA_1"/>
    <property type="match status" value="1"/>
</dbReference>
<dbReference type="Pfam" id="PF00688">
    <property type="entry name" value="TGFb_propeptide"/>
    <property type="match status" value="1"/>
</dbReference>
<comment type="similarity">
    <text evidence="2 6">Belongs to the TGF-beta family.</text>
</comment>
<dbReference type="Proteomes" id="UP000762676">
    <property type="component" value="Unassembled WGS sequence"/>
</dbReference>
<keyword evidence="3" id="KW-0964">Secreted</keyword>
<feature type="compositionally biased region" description="Low complexity" evidence="7">
    <location>
        <begin position="183"/>
        <end position="207"/>
    </location>
</feature>
<feature type="region of interest" description="Disordered" evidence="7">
    <location>
        <begin position="160"/>
        <end position="395"/>
    </location>
</feature>
<comment type="subcellular location">
    <subcellularLocation>
        <location evidence="1">Secreted</location>
    </subcellularLocation>
</comment>
<evidence type="ECO:0000313" key="9">
    <source>
        <dbReference type="EMBL" id="GFR86821.1"/>
    </source>
</evidence>
<feature type="compositionally biased region" description="Basic and acidic residues" evidence="7">
    <location>
        <begin position="299"/>
        <end position="311"/>
    </location>
</feature>
<proteinExistence type="inferred from homology"/>
<reference evidence="9 10" key="1">
    <citation type="journal article" date="2021" name="Elife">
        <title>Chloroplast acquisition without the gene transfer in kleptoplastic sea slugs, Plakobranchus ocellatus.</title>
        <authorList>
            <person name="Maeda T."/>
            <person name="Takahashi S."/>
            <person name="Yoshida T."/>
            <person name="Shimamura S."/>
            <person name="Takaki Y."/>
            <person name="Nagai Y."/>
            <person name="Toyoda A."/>
            <person name="Suzuki Y."/>
            <person name="Arimoto A."/>
            <person name="Ishii H."/>
            <person name="Satoh N."/>
            <person name="Nishiyama T."/>
            <person name="Hasebe M."/>
            <person name="Maruyama T."/>
            <person name="Minagawa J."/>
            <person name="Obokata J."/>
            <person name="Shigenobu S."/>
        </authorList>
    </citation>
    <scope>NUCLEOTIDE SEQUENCE [LARGE SCALE GENOMIC DNA]</scope>
</reference>
<keyword evidence="4 6" id="KW-0339">Growth factor</keyword>
<feature type="compositionally biased region" description="Basic residues" evidence="7">
    <location>
        <begin position="335"/>
        <end position="356"/>
    </location>
</feature>
<dbReference type="PROSITE" id="PS51362">
    <property type="entry name" value="TGF_BETA_2"/>
    <property type="match status" value="1"/>
</dbReference>
<evidence type="ECO:0000256" key="7">
    <source>
        <dbReference type="SAM" id="MobiDB-lite"/>
    </source>
</evidence>
<feature type="compositionally biased region" description="Basic and acidic residues" evidence="7">
    <location>
        <begin position="357"/>
        <end position="370"/>
    </location>
</feature>
<dbReference type="InterPro" id="IPR015615">
    <property type="entry name" value="TGF-beta-rel"/>
</dbReference>
<dbReference type="InterPro" id="IPR017948">
    <property type="entry name" value="TGFb_CS"/>
</dbReference>
<evidence type="ECO:0000313" key="10">
    <source>
        <dbReference type="Proteomes" id="UP000762676"/>
    </source>
</evidence>
<dbReference type="GO" id="GO:0005125">
    <property type="term" value="F:cytokine activity"/>
    <property type="evidence" value="ECO:0007669"/>
    <property type="project" value="TreeGrafter"/>
</dbReference>
<feature type="compositionally biased region" description="Basic residues" evidence="7">
    <location>
        <begin position="258"/>
        <end position="267"/>
    </location>
</feature>
<keyword evidence="5" id="KW-1015">Disulfide bond</keyword>
<evidence type="ECO:0000259" key="8">
    <source>
        <dbReference type="PROSITE" id="PS51362"/>
    </source>
</evidence>
<evidence type="ECO:0000256" key="4">
    <source>
        <dbReference type="ARBA" id="ARBA00023030"/>
    </source>
</evidence>
<dbReference type="AlphaFoldDB" id="A0AAV4GP30"/>
<evidence type="ECO:0000256" key="3">
    <source>
        <dbReference type="ARBA" id="ARBA00022525"/>
    </source>
</evidence>
<dbReference type="Pfam" id="PF00019">
    <property type="entry name" value="TGF_beta"/>
    <property type="match status" value="1"/>
</dbReference>
<dbReference type="InterPro" id="IPR029034">
    <property type="entry name" value="Cystine-knot_cytokine"/>
</dbReference>